<proteinExistence type="predicted"/>
<accession>A0A6A4S2X6</accession>
<protein>
    <recommendedName>
        <fullName evidence="4">LINE-1 type transposase domain-containing protein 1</fullName>
    </recommendedName>
</protein>
<dbReference type="Gene3D" id="3.30.70.1820">
    <property type="entry name" value="L1 transposable element, RRM domain"/>
    <property type="match status" value="1"/>
</dbReference>
<organism evidence="2 3">
    <name type="scientific">Scophthalmus maximus</name>
    <name type="common">Turbot</name>
    <name type="synonym">Psetta maxima</name>
    <dbReference type="NCBI Taxonomy" id="52904"/>
    <lineage>
        <taxon>Eukaryota</taxon>
        <taxon>Metazoa</taxon>
        <taxon>Chordata</taxon>
        <taxon>Craniata</taxon>
        <taxon>Vertebrata</taxon>
        <taxon>Euteleostomi</taxon>
        <taxon>Actinopterygii</taxon>
        <taxon>Neopterygii</taxon>
        <taxon>Teleostei</taxon>
        <taxon>Neoteleostei</taxon>
        <taxon>Acanthomorphata</taxon>
        <taxon>Carangaria</taxon>
        <taxon>Pleuronectiformes</taxon>
        <taxon>Pleuronectoidei</taxon>
        <taxon>Scophthalmidae</taxon>
        <taxon>Scophthalmus</taxon>
    </lineage>
</organism>
<dbReference type="InterPro" id="IPR004244">
    <property type="entry name" value="Transposase_22"/>
</dbReference>
<dbReference type="PANTHER" id="PTHR11505">
    <property type="entry name" value="L1 TRANSPOSABLE ELEMENT-RELATED"/>
    <property type="match status" value="1"/>
</dbReference>
<evidence type="ECO:0008006" key="4">
    <source>
        <dbReference type="Google" id="ProtNLM"/>
    </source>
</evidence>
<dbReference type="EMBL" id="VEVO01000020">
    <property type="protein sequence ID" value="KAF0024884.1"/>
    <property type="molecule type" value="Genomic_DNA"/>
</dbReference>
<feature type="compositionally biased region" description="Basic and acidic residues" evidence="1">
    <location>
        <begin position="10"/>
        <end position="19"/>
    </location>
</feature>
<comment type="caution">
    <text evidence="2">The sequence shown here is derived from an EMBL/GenBank/DDBJ whole genome shotgun (WGS) entry which is preliminary data.</text>
</comment>
<evidence type="ECO:0000313" key="2">
    <source>
        <dbReference type="EMBL" id="KAF0024884.1"/>
    </source>
</evidence>
<evidence type="ECO:0000256" key="1">
    <source>
        <dbReference type="SAM" id="MobiDB-lite"/>
    </source>
</evidence>
<dbReference type="AlphaFoldDB" id="A0A6A4S2X6"/>
<name>A0A6A4S2X6_SCOMX</name>
<reference evidence="2 3" key="1">
    <citation type="submission" date="2019-06" db="EMBL/GenBank/DDBJ databases">
        <title>Draft genomes of female and male turbot (Scophthalmus maximus).</title>
        <authorList>
            <person name="Xu H."/>
            <person name="Xu X.-W."/>
            <person name="Shao C."/>
            <person name="Chen S."/>
        </authorList>
    </citation>
    <scope>NUCLEOTIDE SEQUENCE [LARGE SCALE GENOMIC DNA]</scope>
    <source>
        <strain evidence="2">Ysfricsl-2016a</strain>
        <tissue evidence="2">Blood</tissue>
    </source>
</reference>
<dbReference type="Proteomes" id="UP000438429">
    <property type="component" value="Unassembled WGS sequence"/>
</dbReference>
<sequence>MSSKAGKHSKKDDAKKEEANGTCGGPCVASIAGLLEDHRAAISSEFKTGFSSLVEKLTHTRATVEDHGQRIFSVESNANLLEERICLLEEKCTTLADSKAKLAAKTADLEGRSRRNNIRIVGLPESIEGPRPTTFFSDMLVELLGNQILPTPPDLDRAHQALIAKPPPGEKPRVVIIRFQRYQVRELVVREARKQRGKLQYRGKPVLIFEDYTPEVLEQRTKYREVMAELYNLGLKPSLFFPARLTIVLKDGSRRGFSLPEEARVFAAAHQQQPTTRPESVTVHTVANLDIAGQISRLSDIHEGAGKWIKAFEEETVGRLLALDDIKVVWAQNLGASTMENILKHSGHGWMTNPRADGTEFNAYRGKLVSVKDGIPHQNRSQIVESVPLAEDSQHLFVFRYRAITPSPKVSNPTTPITLGVFEASTGRVYANYDDPDYEDINEEAESVASNAKEPKNIFKPRQRSINSLGNKDWENANLNDRYKWALYAVKEMTSSECIICSEAPTALPTSIPEKHMFKECANMQRRECSEGRFTPRGYVCST</sequence>
<feature type="region of interest" description="Disordered" evidence="1">
    <location>
        <begin position="1"/>
        <end position="22"/>
    </location>
</feature>
<evidence type="ECO:0000313" key="3">
    <source>
        <dbReference type="Proteomes" id="UP000438429"/>
    </source>
</evidence>
<gene>
    <name evidence="2" type="ORF">F2P81_021765</name>
</gene>